<keyword evidence="2" id="KW-0479">Metal-binding</keyword>
<accession>A0AAU9TC34</accession>
<dbReference type="EMBL" id="CAKOGL010000002">
    <property type="protein sequence ID" value="CAH2084128.1"/>
    <property type="molecule type" value="Genomic_DNA"/>
</dbReference>
<evidence type="ECO:0000313" key="11">
    <source>
        <dbReference type="EMBL" id="CAH2084128.1"/>
    </source>
</evidence>
<dbReference type="PANTHER" id="PTHR46481:SF10">
    <property type="entry name" value="ZINC FINGER BED DOMAIN-CONTAINING PROTEIN 39"/>
    <property type="match status" value="1"/>
</dbReference>
<evidence type="ECO:0000256" key="6">
    <source>
        <dbReference type="ARBA" id="ARBA00023163"/>
    </source>
</evidence>
<keyword evidence="3 8" id="KW-0863">Zinc-finger</keyword>
<dbReference type="GO" id="GO:0005634">
    <property type="term" value="C:nucleus"/>
    <property type="evidence" value="ECO:0007669"/>
    <property type="project" value="UniProtKB-SubCell"/>
</dbReference>
<evidence type="ECO:0000256" key="7">
    <source>
        <dbReference type="ARBA" id="ARBA00023242"/>
    </source>
</evidence>
<keyword evidence="6" id="KW-0804">Transcription</keyword>
<dbReference type="SMART" id="SM00614">
    <property type="entry name" value="ZnF_BED"/>
    <property type="match status" value="1"/>
</dbReference>
<dbReference type="GO" id="GO:0003677">
    <property type="term" value="F:DNA binding"/>
    <property type="evidence" value="ECO:0007669"/>
    <property type="project" value="InterPro"/>
</dbReference>
<protein>
    <recommendedName>
        <fullName evidence="10">BED-type domain-containing protein</fullName>
    </recommendedName>
</protein>
<evidence type="ECO:0000256" key="1">
    <source>
        <dbReference type="ARBA" id="ARBA00004123"/>
    </source>
</evidence>
<reference evidence="11" key="1">
    <citation type="submission" date="2022-03" db="EMBL/GenBank/DDBJ databases">
        <authorList>
            <person name="Tunstrom K."/>
        </authorList>
    </citation>
    <scope>NUCLEOTIDE SEQUENCE</scope>
</reference>
<dbReference type="InterPro" id="IPR003656">
    <property type="entry name" value="Znf_BED"/>
</dbReference>
<dbReference type="Pfam" id="PF02892">
    <property type="entry name" value="zf-BED"/>
    <property type="match status" value="1"/>
</dbReference>
<evidence type="ECO:0000313" key="12">
    <source>
        <dbReference type="Proteomes" id="UP001153954"/>
    </source>
</evidence>
<dbReference type="GO" id="GO:0008270">
    <property type="term" value="F:zinc ion binding"/>
    <property type="evidence" value="ECO:0007669"/>
    <property type="project" value="UniProtKB-KW"/>
</dbReference>
<evidence type="ECO:0000259" key="10">
    <source>
        <dbReference type="PROSITE" id="PS50808"/>
    </source>
</evidence>
<evidence type="ECO:0000256" key="4">
    <source>
        <dbReference type="ARBA" id="ARBA00022833"/>
    </source>
</evidence>
<comment type="subcellular location">
    <subcellularLocation>
        <location evidence="1">Nucleus</location>
    </subcellularLocation>
</comment>
<evidence type="ECO:0000256" key="9">
    <source>
        <dbReference type="SAM" id="MobiDB-lite"/>
    </source>
</evidence>
<evidence type="ECO:0000256" key="5">
    <source>
        <dbReference type="ARBA" id="ARBA00023015"/>
    </source>
</evidence>
<feature type="domain" description="BED-type" evidence="10">
    <location>
        <begin position="5"/>
        <end position="57"/>
    </location>
</feature>
<keyword evidence="4" id="KW-0862">Zinc</keyword>
<keyword evidence="5" id="KW-0805">Transcription regulation</keyword>
<dbReference type="InterPro" id="IPR052035">
    <property type="entry name" value="ZnF_BED_domain_contain"/>
</dbReference>
<evidence type="ECO:0000256" key="3">
    <source>
        <dbReference type="ARBA" id="ARBA00022771"/>
    </source>
</evidence>
<keyword evidence="7" id="KW-0539">Nucleus</keyword>
<evidence type="ECO:0000256" key="8">
    <source>
        <dbReference type="PROSITE-ProRule" id="PRU00027"/>
    </source>
</evidence>
<dbReference type="GO" id="GO:0009791">
    <property type="term" value="P:post-embryonic development"/>
    <property type="evidence" value="ECO:0007669"/>
    <property type="project" value="UniProtKB-ARBA"/>
</dbReference>
<feature type="region of interest" description="Disordered" evidence="9">
    <location>
        <begin position="94"/>
        <end position="123"/>
    </location>
</feature>
<dbReference type="SUPFAM" id="SSF57667">
    <property type="entry name" value="beta-beta-alpha zinc fingers"/>
    <property type="match status" value="1"/>
</dbReference>
<evidence type="ECO:0000256" key="2">
    <source>
        <dbReference type="ARBA" id="ARBA00022723"/>
    </source>
</evidence>
<name>A0AAU9TC34_EUPED</name>
<keyword evidence="12" id="KW-1185">Reference proteome</keyword>
<dbReference type="InterPro" id="IPR036236">
    <property type="entry name" value="Znf_C2H2_sf"/>
</dbReference>
<gene>
    <name evidence="11" type="ORF">EEDITHA_LOCUS730</name>
</gene>
<dbReference type="PROSITE" id="PS50808">
    <property type="entry name" value="ZF_BED"/>
    <property type="match status" value="1"/>
</dbReference>
<proteinExistence type="predicted"/>
<dbReference type="Proteomes" id="UP001153954">
    <property type="component" value="Unassembled WGS sequence"/>
</dbReference>
<dbReference type="SUPFAM" id="SSF140996">
    <property type="entry name" value="Hermes dimerisation domain"/>
    <property type="match status" value="1"/>
</dbReference>
<sequence>MPKNTSVVPIWNFFEKSSVGHKIAICNYCRRELSYKTTITNLKTHLKQKHISAYNNLLNYCKNLEPASVSTSAGAATETVSRVCCAGSGDGVTGGGPEKNSGDGESQDNVSGGRLKRSCNTNDIIEPPEKVQKKMHVYLPKKLKPDDSKKIDLCLLKMVVYDFQPFSIVEDEGFRTYTHALNPNYDIPHRKTLSMNLLPTVYQKRLEQLQSYVQANAESECITVDCWTSRTMDSIWR</sequence>
<dbReference type="AlphaFoldDB" id="A0AAU9TC34"/>
<comment type="caution">
    <text evidence="11">The sequence shown here is derived from an EMBL/GenBank/DDBJ whole genome shotgun (WGS) entry which is preliminary data.</text>
</comment>
<dbReference type="PANTHER" id="PTHR46481">
    <property type="entry name" value="ZINC FINGER BED DOMAIN-CONTAINING PROTEIN 4"/>
    <property type="match status" value="1"/>
</dbReference>
<organism evidence="11 12">
    <name type="scientific">Euphydryas editha</name>
    <name type="common">Edith's checkerspot</name>
    <dbReference type="NCBI Taxonomy" id="104508"/>
    <lineage>
        <taxon>Eukaryota</taxon>
        <taxon>Metazoa</taxon>
        <taxon>Ecdysozoa</taxon>
        <taxon>Arthropoda</taxon>
        <taxon>Hexapoda</taxon>
        <taxon>Insecta</taxon>
        <taxon>Pterygota</taxon>
        <taxon>Neoptera</taxon>
        <taxon>Endopterygota</taxon>
        <taxon>Lepidoptera</taxon>
        <taxon>Glossata</taxon>
        <taxon>Ditrysia</taxon>
        <taxon>Papilionoidea</taxon>
        <taxon>Nymphalidae</taxon>
        <taxon>Nymphalinae</taxon>
        <taxon>Euphydryas</taxon>
    </lineage>
</organism>